<keyword evidence="2 5" id="KW-0641">Proline biosynthesis</keyword>
<name>A0ABV1E8B2_9FIRM</name>
<keyword evidence="4 5" id="KW-0560">Oxidoreductase</keyword>
<dbReference type="InterPro" id="IPR036291">
    <property type="entry name" value="NAD(P)-bd_dom_sf"/>
</dbReference>
<comment type="pathway">
    <text evidence="5 7">Amino-acid biosynthesis; L-proline biosynthesis; L-proline from L-glutamate 5-semialdehyde: step 1/1.</text>
</comment>
<reference evidence="10 11" key="1">
    <citation type="submission" date="2024-03" db="EMBL/GenBank/DDBJ databases">
        <title>Human intestinal bacterial collection.</title>
        <authorList>
            <person name="Pauvert C."/>
            <person name="Hitch T.C.A."/>
            <person name="Clavel T."/>
        </authorList>
    </citation>
    <scope>NUCLEOTIDE SEQUENCE [LARGE SCALE GENOMIC DNA]</scope>
    <source>
        <strain evidence="10 11">CLA-AP-H29</strain>
    </source>
</reference>
<feature type="domain" description="Pyrroline-5-carboxylate reductase catalytic N-terminal" evidence="8">
    <location>
        <begin position="2"/>
        <end position="94"/>
    </location>
</feature>
<dbReference type="NCBIfam" id="TIGR00112">
    <property type="entry name" value="proC"/>
    <property type="match status" value="1"/>
</dbReference>
<dbReference type="EMBL" id="JBBMFK010000012">
    <property type="protein sequence ID" value="MEQ2443542.1"/>
    <property type="molecule type" value="Genomic_DNA"/>
</dbReference>
<feature type="domain" description="Pyrroline-5-carboxylate reductase dimerisation" evidence="9">
    <location>
        <begin position="158"/>
        <end position="262"/>
    </location>
</feature>
<dbReference type="InterPro" id="IPR000304">
    <property type="entry name" value="Pyrroline-COOH_reductase"/>
</dbReference>
<evidence type="ECO:0000313" key="11">
    <source>
        <dbReference type="Proteomes" id="UP001464378"/>
    </source>
</evidence>
<dbReference type="PIRSF" id="PIRSF000193">
    <property type="entry name" value="Pyrrol-5-carb_rd"/>
    <property type="match status" value="1"/>
</dbReference>
<gene>
    <name evidence="5 10" type="primary">proC</name>
    <name evidence="10" type="ORF">WMO64_08660</name>
</gene>
<comment type="caution">
    <text evidence="10">The sequence shown here is derived from an EMBL/GenBank/DDBJ whole genome shotgun (WGS) entry which is preliminary data.</text>
</comment>
<evidence type="ECO:0000313" key="10">
    <source>
        <dbReference type="EMBL" id="MEQ2443542.1"/>
    </source>
</evidence>
<dbReference type="Gene3D" id="3.40.50.720">
    <property type="entry name" value="NAD(P)-binding Rossmann-like Domain"/>
    <property type="match status" value="1"/>
</dbReference>
<comment type="catalytic activity">
    <reaction evidence="5">
        <text>L-proline + NAD(+) = (S)-1-pyrroline-5-carboxylate + NADH + 2 H(+)</text>
        <dbReference type="Rhea" id="RHEA:14105"/>
        <dbReference type="ChEBI" id="CHEBI:15378"/>
        <dbReference type="ChEBI" id="CHEBI:17388"/>
        <dbReference type="ChEBI" id="CHEBI:57540"/>
        <dbReference type="ChEBI" id="CHEBI:57945"/>
        <dbReference type="ChEBI" id="CHEBI:60039"/>
        <dbReference type="EC" id="1.5.1.2"/>
    </reaction>
</comment>
<dbReference type="InterPro" id="IPR053790">
    <property type="entry name" value="P5CR-like_CS"/>
</dbReference>
<dbReference type="InterPro" id="IPR029036">
    <property type="entry name" value="P5CR_dimer"/>
</dbReference>
<keyword evidence="11" id="KW-1185">Reference proteome</keyword>
<dbReference type="HAMAP" id="MF_01925">
    <property type="entry name" value="P5C_reductase"/>
    <property type="match status" value="1"/>
</dbReference>
<dbReference type="EC" id="1.5.1.2" evidence="5 6"/>
<comment type="catalytic activity">
    <reaction evidence="5 7">
        <text>L-proline + NADP(+) = (S)-1-pyrroline-5-carboxylate + NADPH + 2 H(+)</text>
        <dbReference type="Rhea" id="RHEA:14109"/>
        <dbReference type="ChEBI" id="CHEBI:15378"/>
        <dbReference type="ChEBI" id="CHEBI:17388"/>
        <dbReference type="ChEBI" id="CHEBI:57783"/>
        <dbReference type="ChEBI" id="CHEBI:58349"/>
        <dbReference type="ChEBI" id="CHEBI:60039"/>
        <dbReference type="EC" id="1.5.1.2"/>
    </reaction>
</comment>
<evidence type="ECO:0000256" key="7">
    <source>
        <dbReference type="RuleBase" id="RU003903"/>
    </source>
</evidence>
<sequence>MKLGFIGAGNMSGAILDGVLKGGLLQAEQLWVSNRHQDKLERFARLGVHTTTDNCRVAREADLVILGIKPQMFGEVLPQIADEVKGKGVLSISPGYSLAWLREQLPGCHVMRAMPNTPLLVGKGCTALAQKSGDVPEDLFEEVKAVFSSAGEVFVVPEDLIDAVIAIAGSSPAYFFRMADAMVQAGQALGLEPEQALRMAALTMEGSARMLLESGKTAGELARQVCSPGGTTLAALTAFDDHHFEGMVNEAMERCVRRSQELGK</sequence>
<accession>A0ABV1E8B2</accession>
<evidence type="ECO:0000256" key="3">
    <source>
        <dbReference type="ARBA" id="ARBA00022857"/>
    </source>
</evidence>
<dbReference type="RefSeq" id="WP_349231720.1">
    <property type="nucleotide sequence ID" value="NZ_JBBMFK010000012.1"/>
</dbReference>
<dbReference type="InterPro" id="IPR028939">
    <property type="entry name" value="P5C_Rdtase_cat_N"/>
</dbReference>
<evidence type="ECO:0000259" key="8">
    <source>
        <dbReference type="Pfam" id="PF03807"/>
    </source>
</evidence>
<keyword evidence="5" id="KW-0963">Cytoplasm</keyword>
<comment type="subcellular location">
    <subcellularLocation>
        <location evidence="5">Cytoplasm</location>
    </subcellularLocation>
</comment>
<evidence type="ECO:0000256" key="6">
    <source>
        <dbReference type="NCBIfam" id="TIGR00112"/>
    </source>
</evidence>
<protein>
    <recommendedName>
        <fullName evidence="5 6">Pyrroline-5-carboxylate reductase</fullName>
        <shortName evidence="5">P5C reductase</shortName>
        <shortName evidence="5">P5CR</shortName>
        <ecNumber evidence="5 6">1.5.1.2</ecNumber>
    </recommendedName>
    <alternativeName>
        <fullName evidence="5">PCA reductase</fullName>
    </alternativeName>
</protein>
<evidence type="ECO:0000256" key="4">
    <source>
        <dbReference type="ARBA" id="ARBA00023002"/>
    </source>
</evidence>
<dbReference type="InterPro" id="IPR008927">
    <property type="entry name" value="6-PGluconate_DH-like_C_sf"/>
</dbReference>
<dbReference type="SUPFAM" id="SSF51735">
    <property type="entry name" value="NAD(P)-binding Rossmann-fold domains"/>
    <property type="match status" value="1"/>
</dbReference>
<dbReference type="PANTHER" id="PTHR11645:SF0">
    <property type="entry name" value="PYRROLINE-5-CARBOXYLATE REDUCTASE 3"/>
    <property type="match status" value="1"/>
</dbReference>
<evidence type="ECO:0000256" key="2">
    <source>
        <dbReference type="ARBA" id="ARBA00022650"/>
    </source>
</evidence>
<dbReference type="Pfam" id="PF03807">
    <property type="entry name" value="F420_oxidored"/>
    <property type="match status" value="1"/>
</dbReference>
<comment type="similarity">
    <text evidence="1 5 7">Belongs to the pyrroline-5-carboxylate reductase family.</text>
</comment>
<dbReference type="PROSITE" id="PS00521">
    <property type="entry name" value="P5CR"/>
    <property type="match status" value="1"/>
</dbReference>
<dbReference type="PANTHER" id="PTHR11645">
    <property type="entry name" value="PYRROLINE-5-CARBOXYLATE REDUCTASE"/>
    <property type="match status" value="1"/>
</dbReference>
<keyword evidence="3 5" id="KW-0521">NADP</keyword>
<dbReference type="Pfam" id="PF14748">
    <property type="entry name" value="P5CR_dimer"/>
    <property type="match status" value="1"/>
</dbReference>
<keyword evidence="5 7" id="KW-0028">Amino-acid biosynthesis</keyword>
<dbReference type="GO" id="GO:0004735">
    <property type="term" value="F:pyrroline-5-carboxylate reductase activity"/>
    <property type="evidence" value="ECO:0007669"/>
    <property type="project" value="UniProtKB-EC"/>
</dbReference>
<dbReference type="Proteomes" id="UP001464378">
    <property type="component" value="Unassembled WGS sequence"/>
</dbReference>
<evidence type="ECO:0000256" key="5">
    <source>
        <dbReference type="HAMAP-Rule" id="MF_01925"/>
    </source>
</evidence>
<organism evidence="10 11">
    <name type="scientific">Pseudoflavonifractor intestinihominis</name>
    <dbReference type="NCBI Taxonomy" id="3133171"/>
    <lineage>
        <taxon>Bacteria</taxon>
        <taxon>Bacillati</taxon>
        <taxon>Bacillota</taxon>
        <taxon>Clostridia</taxon>
        <taxon>Eubacteriales</taxon>
        <taxon>Oscillospiraceae</taxon>
        <taxon>Pseudoflavonifractor</taxon>
    </lineage>
</organism>
<comment type="function">
    <text evidence="5">Catalyzes the reduction of 1-pyrroline-5-carboxylate (PCA) to L-proline.</text>
</comment>
<dbReference type="SUPFAM" id="SSF48179">
    <property type="entry name" value="6-phosphogluconate dehydrogenase C-terminal domain-like"/>
    <property type="match status" value="1"/>
</dbReference>
<evidence type="ECO:0000259" key="9">
    <source>
        <dbReference type="Pfam" id="PF14748"/>
    </source>
</evidence>
<evidence type="ECO:0000256" key="1">
    <source>
        <dbReference type="ARBA" id="ARBA00005525"/>
    </source>
</evidence>
<dbReference type="Gene3D" id="1.10.3730.10">
    <property type="entry name" value="ProC C-terminal domain-like"/>
    <property type="match status" value="1"/>
</dbReference>
<proteinExistence type="inferred from homology"/>